<dbReference type="AlphaFoldDB" id="A0A915HL17"/>
<proteinExistence type="inferred from homology"/>
<dbReference type="Pfam" id="PF04934">
    <property type="entry name" value="Med6"/>
    <property type="match status" value="1"/>
</dbReference>
<evidence type="ECO:0000256" key="1">
    <source>
        <dbReference type="ARBA" id="ARBA00004123"/>
    </source>
</evidence>
<evidence type="ECO:0000256" key="2">
    <source>
        <dbReference type="ARBA" id="ARBA00007526"/>
    </source>
</evidence>
<comment type="similarity">
    <text evidence="2 6">Belongs to the Mediator complex subunit 6 family.</text>
</comment>
<keyword evidence="8" id="KW-1185">Reference proteome</keyword>
<dbReference type="GO" id="GO:0016592">
    <property type="term" value="C:mediator complex"/>
    <property type="evidence" value="ECO:0007669"/>
    <property type="project" value="InterPro"/>
</dbReference>
<sequence>MSGPHQSPWSRPGQPPGFYPMIEDAALLSNPLHISWQDTHFPTSYATNILEYFSNPYNPFYEQTCINENLKMQGHSIEEAVKHTGVEYTVIKADEPLFVIRKQKRHNPNQVTPLADYYIIGGMAYQAPDLCSVVNSRLLSSVHATKAAFKEASSYMRYHPSKGYWWNFNDGKDTAKTEDQKEASNVRATVFQRTRVDTLLADLASKFPPPKMEESQTESSIVQTATTTINQSSVSTSSSQQQLTSSSKTSQFAHPKVEGSSVSAEKSEPPPKKPKTEASQ</sequence>
<dbReference type="WBParaSite" id="nRc.2.0.1.t02037-RA">
    <property type="protein sequence ID" value="nRc.2.0.1.t02037-RA"/>
    <property type="gene ID" value="nRc.2.0.1.g02037"/>
</dbReference>
<keyword evidence="4 6" id="KW-0804">Transcription</keyword>
<keyword evidence="3 6" id="KW-0805">Transcription regulation</keyword>
<feature type="region of interest" description="Disordered" evidence="7">
    <location>
        <begin position="206"/>
        <end position="280"/>
    </location>
</feature>
<dbReference type="InterPro" id="IPR038566">
    <property type="entry name" value="Mediator_Med6_sf"/>
</dbReference>
<comment type="function">
    <text evidence="6">Component of the Mediator complex, a coactivator involved in the regulated transcription of nearly all RNA polymerase II-dependent genes. Mediator functions as a bridge to convey information from gene-specific regulatory proteins to the basal RNA polymerase II transcription machinery. Mediator is recruited to promoters by direct interactions with regulatory proteins and serves as a scaffold for the assembly of a functional preinitiation complex with RNA polymerase II and the general transcription factors.</text>
</comment>
<keyword evidence="5 6" id="KW-0539">Nucleus</keyword>
<organism evidence="8 9">
    <name type="scientific">Romanomermis culicivorax</name>
    <name type="common">Nematode worm</name>
    <dbReference type="NCBI Taxonomy" id="13658"/>
    <lineage>
        <taxon>Eukaryota</taxon>
        <taxon>Metazoa</taxon>
        <taxon>Ecdysozoa</taxon>
        <taxon>Nematoda</taxon>
        <taxon>Enoplea</taxon>
        <taxon>Dorylaimia</taxon>
        <taxon>Mermithida</taxon>
        <taxon>Mermithoidea</taxon>
        <taxon>Mermithidae</taxon>
        <taxon>Romanomermis</taxon>
    </lineage>
</organism>
<evidence type="ECO:0000256" key="5">
    <source>
        <dbReference type="ARBA" id="ARBA00023242"/>
    </source>
</evidence>
<evidence type="ECO:0000313" key="8">
    <source>
        <dbReference type="Proteomes" id="UP000887565"/>
    </source>
</evidence>
<feature type="compositionally biased region" description="Basic and acidic residues" evidence="7">
    <location>
        <begin position="265"/>
        <end position="280"/>
    </location>
</feature>
<dbReference type="PANTHER" id="PTHR13104">
    <property type="entry name" value="MED-6-RELATED"/>
    <property type="match status" value="1"/>
</dbReference>
<evidence type="ECO:0000313" key="9">
    <source>
        <dbReference type="WBParaSite" id="nRc.2.0.1.t02037-RA"/>
    </source>
</evidence>
<dbReference type="OMA" id="FYEMNSC"/>
<feature type="compositionally biased region" description="Low complexity" evidence="7">
    <location>
        <begin position="226"/>
        <end position="251"/>
    </location>
</feature>
<reference evidence="9" key="1">
    <citation type="submission" date="2022-11" db="UniProtKB">
        <authorList>
            <consortium name="WormBaseParasite"/>
        </authorList>
    </citation>
    <scope>IDENTIFICATION</scope>
</reference>
<dbReference type="Gene3D" id="3.10.450.580">
    <property type="entry name" value="Mediator complex, subunit Med6"/>
    <property type="match status" value="1"/>
</dbReference>
<accession>A0A915HL17</accession>
<evidence type="ECO:0000256" key="6">
    <source>
        <dbReference type="RuleBase" id="RU364143"/>
    </source>
</evidence>
<comment type="subcellular location">
    <subcellularLocation>
        <location evidence="1 6">Nucleus</location>
    </subcellularLocation>
</comment>
<comment type="subunit">
    <text evidence="6">Component of the Mediator complex.</text>
</comment>
<name>A0A915HL17_ROMCU</name>
<dbReference type="GO" id="GO:0006357">
    <property type="term" value="P:regulation of transcription by RNA polymerase II"/>
    <property type="evidence" value="ECO:0007669"/>
    <property type="project" value="InterPro"/>
</dbReference>
<evidence type="ECO:0000256" key="4">
    <source>
        <dbReference type="ARBA" id="ARBA00023163"/>
    </source>
</evidence>
<dbReference type="GO" id="GO:0003712">
    <property type="term" value="F:transcription coregulator activity"/>
    <property type="evidence" value="ECO:0007669"/>
    <property type="project" value="InterPro"/>
</dbReference>
<dbReference type="Proteomes" id="UP000887565">
    <property type="component" value="Unplaced"/>
</dbReference>
<protein>
    <recommendedName>
        <fullName evidence="6">Mediator of RNA polymerase II transcription subunit 6</fullName>
    </recommendedName>
    <alternativeName>
        <fullName evidence="6">Mediator complex subunit 6</fullName>
    </alternativeName>
</protein>
<dbReference type="InterPro" id="IPR007018">
    <property type="entry name" value="Mediator_Med6"/>
</dbReference>
<evidence type="ECO:0000256" key="3">
    <source>
        <dbReference type="ARBA" id="ARBA00023015"/>
    </source>
</evidence>
<keyword evidence="6" id="KW-0010">Activator</keyword>
<gene>
    <name evidence="6" type="primary">MED6</name>
</gene>
<evidence type="ECO:0000256" key="7">
    <source>
        <dbReference type="SAM" id="MobiDB-lite"/>
    </source>
</evidence>